<dbReference type="STRING" id="151549.A0A4C1Y9D9"/>
<dbReference type="AlphaFoldDB" id="A0A4C1Y9D9"/>
<evidence type="ECO:0000259" key="1">
    <source>
        <dbReference type="Pfam" id="PF16669"/>
    </source>
</evidence>
<sequence>MVDESMCCVAVTVYNWADGCGVIIGDCVVIPEPNLTQHKVKVKDKEYDFKSIRVNNPMSLFINKKRVGRNQFAGTRVTSTYEIH</sequence>
<accession>A0A4C1Y9D9</accession>
<keyword evidence="3" id="KW-1185">Reference proteome</keyword>
<dbReference type="Pfam" id="PF16669">
    <property type="entry name" value="TTC5_OB"/>
    <property type="match status" value="1"/>
</dbReference>
<dbReference type="InterPro" id="IPR038645">
    <property type="entry name" value="TTC5_OB_sf"/>
</dbReference>
<proteinExistence type="predicted"/>
<feature type="domain" description="Tetratricopeptide repeat protein 5 OB fold" evidence="1">
    <location>
        <begin position="1"/>
        <end position="73"/>
    </location>
</feature>
<reference evidence="2 3" key="1">
    <citation type="journal article" date="2019" name="Commun. Biol.">
        <title>The bagworm genome reveals a unique fibroin gene that provides high tensile strength.</title>
        <authorList>
            <person name="Kono N."/>
            <person name="Nakamura H."/>
            <person name="Ohtoshi R."/>
            <person name="Tomita M."/>
            <person name="Numata K."/>
            <person name="Arakawa K."/>
        </authorList>
    </citation>
    <scope>NUCLEOTIDE SEQUENCE [LARGE SCALE GENOMIC DNA]</scope>
</reference>
<dbReference type="EMBL" id="BGZK01001101">
    <property type="protein sequence ID" value="GBP71229.1"/>
    <property type="molecule type" value="Genomic_DNA"/>
</dbReference>
<dbReference type="Gene3D" id="2.40.50.550">
    <property type="match status" value="1"/>
</dbReference>
<comment type="caution">
    <text evidence="2">The sequence shown here is derived from an EMBL/GenBank/DDBJ whole genome shotgun (WGS) entry which is preliminary data.</text>
</comment>
<evidence type="ECO:0000313" key="2">
    <source>
        <dbReference type="EMBL" id="GBP71229.1"/>
    </source>
</evidence>
<protein>
    <submittedName>
        <fullName evidence="2">Tetratricopeptide repeat protein 5</fullName>
    </submittedName>
</protein>
<dbReference type="OrthoDB" id="423589at2759"/>
<evidence type="ECO:0000313" key="3">
    <source>
        <dbReference type="Proteomes" id="UP000299102"/>
    </source>
</evidence>
<name>A0A4C1Y9D9_EUMVA</name>
<gene>
    <name evidence="2" type="primary">TTC5</name>
    <name evidence="2" type="ORF">EVAR_44867_1</name>
</gene>
<organism evidence="2 3">
    <name type="scientific">Eumeta variegata</name>
    <name type="common">Bagworm moth</name>
    <name type="synonym">Eumeta japonica</name>
    <dbReference type="NCBI Taxonomy" id="151549"/>
    <lineage>
        <taxon>Eukaryota</taxon>
        <taxon>Metazoa</taxon>
        <taxon>Ecdysozoa</taxon>
        <taxon>Arthropoda</taxon>
        <taxon>Hexapoda</taxon>
        <taxon>Insecta</taxon>
        <taxon>Pterygota</taxon>
        <taxon>Neoptera</taxon>
        <taxon>Endopterygota</taxon>
        <taxon>Lepidoptera</taxon>
        <taxon>Glossata</taxon>
        <taxon>Ditrysia</taxon>
        <taxon>Tineoidea</taxon>
        <taxon>Psychidae</taxon>
        <taxon>Oiketicinae</taxon>
        <taxon>Eumeta</taxon>
    </lineage>
</organism>
<dbReference type="InterPro" id="IPR032076">
    <property type="entry name" value="TTC5_OB"/>
</dbReference>
<dbReference type="Proteomes" id="UP000299102">
    <property type="component" value="Unassembled WGS sequence"/>
</dbReference>